<dbReference type="Proteomes" id="UP000478052">
    <property type="component" value="Unassembled WGS sequence"/>
</dbReference>
<dbReference type="EMBL" id="VUJU01011613">
    <property type="protein sequence ID" value="KAF0710566.1"/>
    <property type="molecule type" value="Genomic_DNA"/>
</dbReference>
<feature type="non-terminal residue" evidence="2">
    <location>
        <position position="834"/>
    </location>
</feature>
<dbReference type="InterPro" id="IPR006580">
    <property type="entry name" value="Znf_TTF"/>
</dbReference>
<evidence type="ECO:0000313" key="3">
    <source>
        <dbReference type="Proteomes" id="UP000478052"/>
    </source>
</evidence>
<gene>
    <name evidence="2" type="ORF">FWK35_00033849</name>
</gene>
<evidence type="ECO:0000313" key="2">
    <source>
        <dbReference type="EMBL" id="KAF0710566.1"/>
    </source>
</evidence>
<evidence type="ECO:0000259" key="1">
    <source>
        <dbReference type="SMART" id="SM00597"/>
    </source>
</evidence>
<accession>A0A6G0VVJ9</accession>
<reference evidence="2 3" key="1">
    <citation type="submission" date="2019-08" db="EMBL/GenBank/DDBJ databases">
        <title>Whole genome of Aphis craccivora.</title>
        <authorList>
            <person name="Voronova N.V."/>
            <person name="Shulinski R.S."/>
            <person name="Bandarenka Y.V."/>
            <person name="Zhorov D.G."/>
            <person name="Warner D."/>
        </authorList>
    </citation>
    <scope>NUCLEOTIDE SEQUENCE [LARGE SCALE GENOMIC DNA]</scope>
    <source>
        <strain evidence="2">180601</strain>
        <tissue evidence="2">Whole Body</tissue>
    </source>
</reference>
<comment type="caution">
    <text evidence="2">The sequence shown here is derived from an EMBL/GenBank/DDBJ whole genome shotgun (WGS) entry which is preliminary data.</text>
</comment>
<dbReference type="InterPro" id="IPR025398">
    <property type="entry name" value="DUF4371"/>
</dbReference>
<feature type="domain" description="TTF-type" evidence="1">
    <location>
        <begin position="200"/>
        <end position="292"/>
    </location>
</feature>
<organism evidence="2 3">
    <name type="scientific">Aphis craccivora</name>
    <name type="common">Cowpea aphid</name>
    <dbReference type="NCBI Taxonomy" id="307492"/>
    <lineage>
        <taxon>Eukaryota</taxon>
        <taxon>Metazoa</taxon>
        <taxon>Ecdysozoa</taxon>
        <taxon>Arthropoda</taxon>
        <taxon>Hexapoda</taxon>
        <taxon>Insecta</taxon>
        <taxon>Pterygota</taxon>
        <taxon>Neoptera</taxon>
        <taxon>Paraneoptera</taxon>
        <taxon>Hemiptera</taxon>
        <taxon>Sternorrhyncha</taxon>
        <taxon>Aphidomorpha</taxon>
        <taxon>Aphidoidea</taxon>
        <taxon>Aphididae</taxon>
        <taxon>Aphidini</taxon>
        <taxon>Aphis</taxon>
        <taxon>Aphis</taxon>
    </lineage>
</organism>
<dbReference type="SUPFAM" id="SSF53098">
    <property type="entry name" value="Ribonuclease H-like"/>
    <property type="match status" value="1"/>
</dbReference>
<dbReference type="Pfam" id="PF14291">
    <property type="entry name" value="DUF4371"/>
    <property type="match status" value="1"/>
</dbReference>
<dbReference type="SMART" id="SM00597">
    <property type="entry name" value="ZnF_TTF"/>
    <property type="match status" value="1"/>
</dbReference>
<protein>
    <submittedName>
        <fullName evidence="2">Zinc finger MYM-type protein 1-like</fullName>
    </submittedName>
</protein>
<name>A0A6G0VVJ9_APHCR</name>
<dbReference type="PANTHER" id="PTHR45749">
    <property type="match status" value="1"/>
</dbReference>
<dbReference type="InterPro" id="IPR012337">
    <property type="entry name" value="RNaseH-like_sf"/>
</dbReference>
<dbReference type="AlphaFoldDB" id="A0A6G0VVJ9"/>
<dbReference type="PANTHER" id="PTHR45749:SF21">
    <property type="entry name" value="DUF4371 DOMAIN-CONTAINING PROTEIN"/>
    <property type="match status" value="1"/>
</dbReference>
<keyword evidence="3" id="KW-1185">Reference proteome</keyword>
<proteinExistence type="predicted"/>
<dbReference type="OrthoDB" id="6627081at2759"/>
<sequence>MDTDTCACGKNITNLNKQHKQLHINTCKKRKLSSTNLKINKYFKTNSACSSTPSSYPVDTVDSKKENDGITKGVSFNDDIENVVYCDNNVASCSSTLNSHPVDNVDSKKENDGITKGVSFNDDIENVVYCDNNVASCSSTLSSHPVDNKKEKFSVTRGTVSLNDDIENVAICSSTYSLNPGPMQPSRENLPQSKFPPNKQNRSFQTNWYWKIMPGNIHVRRNWLSYSIVNDKMYCHSCIIFGRNVKKAWVKDGFSAWHKAIECMTLHEISEAHVSAALKLKLRQTALPIIPLMRENELQNKMYNREIVKALIDVSLFLAQNCVAFRGHRESWSNIDNQGNFLELTKIISKYSSPLASYLESLKNSVKKPEINFTSKLRQNQIINSISTSIKARIKEELKDAKFFSVSMDSTFDLSRKEQISFIVRYVTGYGNVSERLLALHDSPITTGEQMFKIFDLICKELNLDWINYLVGQSFDGAQNMRGLYNGLQTLIKEKCPTAIFVWCCAHRLNLIVSKLVSCSLNPVDLFGNLETLYNFICGSKKKVAYYEAMQKNCSSNKQGRRLKRVSTTRWMSHNYALEAVLETFEPIIDTLQHIRDTEGRDDHTVGHMAGCLMDYLLSKRFVMSAIFFQKLFNILAPLNTLLQSKDLDLLDAVNGIDEAQKKLTQVRQNDKTYDILIHEVNLFIKENNQFIFSELKINRIRKKKKMSGEMSNDEPITDPVNKFKCDTYFKCLDVTITFINNYFNAQAIGIYKDLALFSKKRIFEIKNNPSALPKDAFQEFCAVYGKFVQKDLLCKEYAHFCQIFHLFETSTFLPNELHPSNEPFETESDEDED</sequence>